<sequence>MKKIIIAVFATLMMVGCATKQYPQTPNVSTSEEQQYTCEQIKLELIRADSIRSEINKTSEFDARSVFSFLGDFGLGNVIAETNAREKLENRYSQLKVLELNKCS</sequence>
<proteinExistence type="predicted"/>
<evidence type="ECO:0008006" key="3">
    <source>
        <dbReference type="Google" id="ProtNLM"/>
    </source>
</evidence>
<evidence type="ECO:0000313" key="1">
    <source>
        <dbReference type="EMBL" id="APU01696.1"/>
    </source>
</evidence>
<name>A0A219YCG9_9CAUD</name>
<dbReference type="PROSITE" id="PS51257">
    <property type="entry name" value="PROKAR_LIPOPROTEIN"/>
    <property type="match status" value="1"/>
</dbReference>
<dbReference type="EMBL" id="KY290955">
    <property type="protein sequence ID" value="APU01696.1"/>
    <property type="molecule type" value="Genomic_DNA"/>
</dbReference>
<dbReference type="Proteomes" id="UP000225215">
    <property type="component" value="Segment"/>
</dbReference>
<protein>
    <recommendedName>
        <fullName evidence="3">Lipoprotein</fullName>
    </recommendedName>
</protein>
<evidence type="ECO:0000313" key="2">
    <source>
        <dbReference type="Proteomes" id="UP000225215"/>
    </source>
</evidence>
<accession>A0A219YCG9</accession>
<organism evidence="1 2">
    <name type="scientific">Aeromonas phage 65.2</name>
    <dbReference type="NCBI Taxonomy" id="1932896"/>
    <lineage>
        <taxon>Viruses</taxon>
        <taxon>Duplodnaviria</taxon>
        <taxon>Heunggongvirae</taxon>
        <taxon>Uroviricota</taxon>
        <taxon>Caudoviricetes</taxon>
        <taxon>Pantevenvirales</taxon>
        <taxon>Straboviridae</taxon>
        <taxon>Emmerichvirinae</taxon>
        <taxon>Ishigurovirus</taxon>
        <taxon>Ishigurovirus osborne</taxon>
    </lineage>
</organism>
<reference evidence="1 2" key="1">
    <citation type="journal article" date="2017" name="Sci. Rep.">
        <title>Characterization and diversity of phages infecting Aeromonas salmonicida subsp. salmonicida.</title>
        <authorList>
            <person name="Vincent A.T."/>
            <person name="Paquet V.E."/>
            <person name="Bernatchez A."/>
            <person name="Tremblay D.M."/>
            <person name="Moineau S."/>
            <person name="Charette S.J."/>
        </authorList>
    </citation>
    <scope>NUCLEOTIDE SEQUENCE [LARGE SCALE GENOMIC DNA]</scope>
</reference>